<dbReference type="Proteomes" id="UP001596379">
    <property type="component" value="Unassembled WGS sequence"/>
</dbReference>
<feature type="domain" description="DUF2061" evidence="2">
    <location>
        <begin position="5"/>
        <end position="55"/>
    </location>
</feature>
<keyword evidence="1" id="KW-0472">Membrane</keyword>
<sequence length="85" mass="9023">MVTAAKTTSQIGMHMGVAFGIMYIFTGSLALGGVAAVLEPIVNVTLLPLHDKLWERIRAKVDARKAQAATVAEDNPAVSKQMQAT</sequence>
<keyword evidence="1" id="KW-0812">Transmembrane</keyword>
<evidence type="ECO:0000313" key="3">
    <source>
        <dbReference type="EMBL" id="MFC7298109.1"/>
    </source>
</evidence>
<keyword evidence="4" id="KW-1185">Reference proteome</keyword>
<evidence type="ECO:0000259" key="2">
    <source>
        <dbReference type="Pfam" id="PF09834"/>
    </source>
</evidence>
<dbReference type="InterPro" id="IPR018638">
    <property type="entry name" value="DUF2061_membrane"/>
</dbReference>
<feature type="transmembrane region" description="Helical" evidence="1">
    <location>
        <begin position="12"/>
        <end position="38"/>
    </location>
</feature>
<evidence type="ECO:0000313" key="4">
    <source>
        <dbReference type="Proteomes" id="UP001596379"/>
    </source>
</evidence>
<organism evidence="3 4">
    <name type="scientific">Herminiimonas aquatilis</name>
    <dbReference type="NCBI Taxonomy" id="345342"/>
    <lineage>
        <taxon>Bacteria</taxon>
        <taxon>Pseudomonadati</taxon>
        <taxon>Pseudomonadota</taxon>
        <taxon>Betaproteobacteria</taxon>
        <taxon>Burkholderiales</taxon>
        <taxon>Oxalobacteraceae</taxon>
        <taxon>Herminiimonas</taxon>
    </lineage>
</organism>
<reference evidence="4" key="1">
    <citation type="journal article" date="2019" name="Int. J. Syst. Evol. Microbiol.">
        <title>The Global Catalogue of Microorganisms (GCM) 10K type strain sequencing project: providing services to taxonomists for standard genome sequencing and annotation.</title>
        <authorList>
            <consortium name="The Broad Institute Genomics Platform"/>
            <consortium name="The Broad Institute Genome Sequencing Center for Infectious Disease"/>
            <person name="Wu L."/>
            <person name="Ma J."/>
        </authorList>
    </citation>
    <scope>NUCLEOTIDE SEQUENCE [LARGE SCALE GENOMIC DNA]</scope>
    <source>
        <strain evidence="4">CCUG 36956</strain>
    </source>
</reference>
<gene>
    <name evidence="3" type="ORF">ACFQO0_06640</name>
</gene>
<dbReference type="EMBL" id="JBHTCC010000001">
    <property type="protein sequence ID" value="MFC7298109.1"/>
    <property type="molecule type" value="Genomic_DNA"/>
</dbReference>
<dbReference type="RefSeq" id="WP_382233230.1">
    <property type="nucleotide sequence ID" value="NZ_JBHTCC010000001.1"/>
</dbReference>
<proteinExistence type="predicted"/>
<dbReference type="Pfam" id="PF09834">
    <property type="entry name" value="DUF2061"/>
    <property type="match status" value="1"/>
</dbReference>
<evidence type="ECO:0000256" key="1">
    <source>
        <dbReference type="SAM" id="Phobius"/>
    </source>
</evidence>
<keyword evidence="1" id="KW-1133">Transmembrane helix</keyword>
<comment type="caution">
    <text evidence="3">The sequence shown here is derived from an EMBL/GenBank/DDBJ whole genome shotgun (WGS) entry which is preliminary data.</text>
</comment>
<protein>
    <submittedName>
        <fullName evidence="3">DUF2061 domain-containing protein</fullName>
    </submittedName>
</protein>
<accession>A0ABW2J3M9</accession>
<name>A0ABW2J3M9_9BURK</name>